<evidence type="ECO:0000313" key="2">
    <source>
        <dbReference type="Proteomes" id="UP000035680"/>
    </source>
</evidence>
<organism evidence="2 3">
    <name type="scientific">Strongyloides venezuelensis</name>
    <name type="common">Threadworm</name>
    <dbReference type="NCBI Taxonomy" id="75913"/>
    <lineage>
        <taxon>Eukaryota</taxon>
        <taxon>Metazoa</taxon>
        <taxon>Ecdysozoa</taxon>
        <taxon>Nematoda</taxon>
        <taxon>Chromadorea</taxon>
        <taxon>Rhabditida</taxon>
        <taxon>Tylenchina</taxon>
        <taxon>Panagrolaimomorpha</taxon>
        <taxon>Strongyloidoidea</taxon>
        <taxon>Strongyloididae</taxon>
        <taxon>Strongyloides</taxon>
    </lineage>
</organism>
<reference evidence="3" key="2">
    <citation type="submission" date="2015-08" db="UniProtKB">
        <authorList>
            <consortium name="WormBaseParasite"/>
        </authorList>
    </citation>
    <scope>IDENTIFICATION</scope>
</reference>
<feature type="region of interest" description="Disordered" evidence="1">
    <location>
        <begin position="54"/>
        <end position="76"/>
    </location>
</feature>
<feature type="compositionally biased region" description="Basic residues" evidence="1">
    <location>
        <begin position="57"/>
        <end position="73"/>
    </location>
</feature>
<dbReference type="Proteomes" id="UP000035680">
    <property type="component" value="Unassembled WGS sequence"/>
</dbReference>
<accession>A0A0K0FT21</accession>
<dbReference type="WBParaSite" id="SVE_1464300.1">
    <property type="protein sequence ID" value="SVE_1464300.1"/>
    <property type="gene ID" value="SVE_1464300"/>
</dbReference>
<reference evidence="2" key="1">
    <citation type="submission" date="2014-07" db="EMBL/GenBank/DDBJ databases">
        <authorList>
            <person name="Martin A.A"/>
            <person name="De Silva N."/>
        </authorList>
    </citation>
    <scope>NUCLEOTIDE SEQUENCE</scope>
</reference>
<sequence length="113" mass="12920">MCSIFTMKCITIAGAFILFIILSTTKSFVIQGDLTFKNKESAVPIVLNDDINDIQKRQNRNRQKRARQRRKQQRQQQLRLLQNTITNLSAQLSSLQSAVMSKLISLAPSQGRR</sequence>
<evidence type="ECO:0000256" key="1">
    <source>
        <dbReference type="SAM" id="MobiDB-lite"/>
    </source>
</evidence>
<evidence type="ECO:0000313" key="3">
    <source>
        <dbReference type="WBParaSite" id="SVE_1464300.1"/>
    </source>
</evidence>
<dbReference type="AlphaFoldDB" id="A0A0K0FT21"/>
<name>A0A0K0FT21_STRVS</name>
<keyword evidence="2" id="KW-1185">Reference proteome</keyword>
<proteinExistence type="predicted"/>
<protein>
    <submittedName>
        <fullName evidence="3">BZIP domain-containing protein</fullName>
    </submittedName>
</protein>